<accession>A0A8R1EII7</accession>
<keyword evidence="1" id="KW-1133">Transmembrane helix</keyword>
<reference evidence="3" key="1">
    <citation type="submission" date="2010-08" db="EMBL/GenBank/DDBJ databases">
        <authorList>
            <consortium name="Caenorhabditis japonica Sequencing Consortium"/>
            <person name="Wilson R.K."/>
        </authorList>
    </citation>
    <scope>NUCLEOTIDE SEQUENCE [LARGE SCALE GENOMIC DNA]</scope>
    <source>
        <strain evidence="3">DF5081</strain>
    </source>
</reference>
<reference evidence="2" key="2">
    <citation type="submission" date="2022-06" db="UniProtKB">
        <authorList>
            <consortium name="EnsemblMetazoa"/>
        </authorList>
    </citation>
    <scope>IDENTIFICATION</scope>
    <source>
        <strain evidence="2">DF5081</strain>
    </source>
</reference>
<dbReference type="AlphaFoldDB" id="A0A8R1EII7"/>
<name>A0A8R1EII7_CAEJA</name>
<protein>
    <submittedName>
        <fullName evidence="2">Uncharacterized protein</fullName>
    </submittedName>
</protein>
<dbReference type="Proteomes" id="UP000005237">
    <property type="component" value="Unassembled WGS sequence"/>
</dbReference>
<dbReference type="EnsemblMetazoa" id="CJA35635.1">
    <property type="protein sequence ID" value="CJA35635.1"/>
    <property type="gene ID" value="WBGene00211482"/>
</dbReference>
<organism evidence="2 3">
    <name type="scientific">Caenorhabditis japonica</name>
    <dbReference type="NCBI Taxonomy" id="281687"/>
    <lineage>
        <taxon>Eukaryota</taxon>
        <taxon>Metazoa</taxon>
        <taxon>Ecdysozoa</taxon>
        <taxon>Nematoda</taxon>
        <taxon>Chromadorea</taxon>
        <taxon>Rhabditida</taxon>
        <taxon>Rhabditina</taxon>
        <taxon>Rhabditomorpha</taxon>
        <taxon>Rhabditoidea</taxon>
        <taxon>Rhabditidae</taxon>
        <taxon>Peloderinae</taxon>
        <taxon>Caenorhabditis</taxon>
    </lineage>
</organism>
<evidence type="ECO:0000313" key="2">
    <source>
        <dbReference type="EnsemblMetazoa" id="CJA35635.1"/>
    </source>
</evidence>
<sequence>MIKYDKLPVDANVFLICFLSQRLTYVFFKLYAFFLLTQNTTASKKWRETVMKKLFEHRKTRTLMIFVICNCVNHSAIKGNLRLVA</sequence>
<keyword evidence="1" id="KW-0472">Membrane</keyword>
<feature type="transmembrane region" description="Helical" evidence="1">
    <location>
        <begin position="12"/>
        <end position="37"/>
    </location>
</feature>
<evidence type="ECO:0000313" key="3">
    <source>
        <dbReference type="Proteomes" id="UP000005237"/>
    </source>
</evidence>
<keyword evidence="3" id="KW-1185">Reference proteome</keyword>
<evidence type="ECO:0000256" key="1">
    <source>
        <dbReference type="SAM" id="Phobius"/>
    </source>
</evidence>
<keyword evidence="1" id="KW-0812">Transmembrane</keyword>
<proteinExistence type="predicted"/>